<dbReference type="InterPro" id="IPR015870">
    <property type="entry name" value="UDP-acyl_N-AcGlcN_deAcase_N"/>
</dbReference>
<reference evidence="13 14" key="1">
    <citation type="submission" date="2023-04" db="EMBL/GenBank/DDBJ databases">
        <title>Genome Sequence of Selenomonas sputigena ATCC 33150.</title>
        <authorList>
            <person name="Miller D.P."/>
            <person name="Anvari S."/>
            <person name="Polson S.W."/>
            <person name="Macdonald M."/>
            <person name="Mcdowell J.V."/>
        </authorList>
    </citation>
    <scope>NUCLEOTIDE SEQUENCE [LARGE SCALE GENOMIC DNA]</scope>
    <source>
        <strain evidence="13 14">ATCC 33150</strain>
    </source>
</reference>
<dbReference type="PANTHER" id="PTHR33694:SF1">
    <property type="entry name" value="UDP-3-O-ACYL-N-ACETYLGLUCOSAMINE DEACETYLASE 1, MITOCHONDRIAL-RELATED"/>
    <property type="match status" value="1"/>
</dbReference>
<feature type="binding site" evidence="12">
    <location>
        <position position="78"/>
    </location>
    <ligand>
        <name>Zn(2+)</name>
        <dbReference type="ChEBI" id="CHEBI:29105"/>
    </ligand>
</feature>
<evidence type="ECO:0000256" key="1">
    <source>
        <dbReference type="ARBA" id="ARBA00001947"/>
    </source>
</evidence>
<keyword evidence="7 12" id="KW-0479">Metal-binding</keyword>
<feature type="binding site" evidence="12">
    <location>
        <position position="238"/>
    </location>
    <ligand>
        <name>Zn(2+)</name>
        <dbReference type="ChEBI" id="CHEBI:29105"/>
    </ligand>
</feature>
<dbReference type="GO" id="GO:0103117">
    <property type="term" value="F:UDP-3-O-acyl-N-acetylglucosamine deacetylase activity"/>
    <property type="evidence" value="ECO:0007669"/>
    <property type="project" value="UniProtKB-EC"/>
</dbReference>
<gene>
    <name evidence="12 13" type="primary">lpxC</name>
    <name evidence="13" type="ORF">QCO44_07465</name>
</gene>
<name>A0ABV3X5U1_9FIRM</name>
<evidence type="ECO:0000256" key="2">
    <source>
        <dbReference type="ARBA" id="ARBA00002923"/>
    </source>
</evidence>
<evidence type="ECO:0000256" key="11">
    <source>
        <dbReference type="ARBA" id="ARBA00024535"/>
    </source>
</evidence>
<organism evidence="13 14">
    <name type="scientific">Selenomonas sputigena</name>
    <dbReference type="NCBI Taxonomy" id="69823"/>
    <lineage>
        <taxon>Bacteria</taxon>
        <taxon>Bacillati</taxon>
        <taxon>Bacillota</taxon>
        <taxon>Negativicutes</taxon>
        <taxon>Selenomonadales</taxon>
        <taxon>Selenomonadaceae</taxon>
        <taxon>Selenomonas</taxon>
    </lineage>
</organism>
<evidence type="ECO:0000256" key="7">
    <source>
        <dbReference type="ARBA" id="ARBA00022723"/>
    </source>
</evidence>
<dbReference type="Proteomes" id="UP001559623">
    <property type="component" value="Unassembled WGS sequence"/>
</dbReference>
<evidence type="ECO:0000256" key="6">
    <source>
        <dbReference type="ARBA" id="ARBA00022556"/>
    </source>
</evidence>
<comment type="pathway">
    <text evidence="3 12">Glycolipid biosynthesis; lipid IV(A) biosynthesis; lipid IV(A) from (3R)-3-hydroxytetradecanoyl-[acyl-carrier-protein] and UDP-N-acetyl-alpha-D-glucosamine: step 2/6.</text>
</comment>
<dbReference type="Gene3D" id="3.30.230.20">
    <property type="entry name" value="lpxc deacetylase, domain 1"/>
    <property type="match status" value="1"/>
</dbReference>
<protein>
    <recommendedName>
        <fullName evidence="4 12">UDP-3-O-acyl-N-acetylglucosamine deacetylase</fullName>
        <shortName evidence="12">UDP-3-O-acyl-GlcNAc deacetylase</shortName>
        <ecNumber evidence="4 12">3.5.1.108</ecNumber>
    </recommendedName>
    <alternativeName>
        <fullName evidence="12">UDP-3-O-[R-3-hydroxymyristoyl]-N-acetylglucosamine deacetylase</fullName>
    </alternativeName>
</protein>
<feature type="binding site" evidence="12">
    <location>
        <position position="234"/>
    </location>
    <ligand>
        <name>Zn(2+)</name>
        <dbReference type="ChEBI" id="CHEBI:29105"/>
    </ligand>
</feature>
<keyword evidence="8 12" id="KW-0378">Hydrolase</keyword>
<accession>A0ABV3X5U1</accession>
<comment type="cofactor">
    <cofactor evidence="1 12">
        <name>Zn(2+)</name>
        <dbReference type="ChEBI" id="CHEBI:29105"/>
    </cofactor>
</comment>
<evidence type="ECO:0000256" key="8">
    <source>
        <dbReference type="ARBA" id="ARBA00022801"/>
    </source>
</evidence>
<evidence type="ECO:0000256" key="10">
    <source>
        <dbReference type="ARBA" id="ARBA00023098"/>
    </source>
</evidence>
<evidence type="ECO:0000256" key="4">
    <source>
        <dbReference type="ARBA" id="ARBA00012745"/>
    </source>
</evidence>
<evidence type="ECO:0000313" key="14">
    <source>
        <dbReference type="Proteomes" id="UP001559623"/>
    </source>
</evidence>
<comment type="catalytic activity">
    <reaction evidence="11 12">
        <text>a UDP-3-O-[(3R)-3-hydroxyacyl]-N-acetyl-alpha-D-glucosamine + H2O = a UDP-3-O-[(3R)-3-hydroxyacyl]-alpha-D-glucosamine + acetate</text>
        <dbReference type="Rhea" id="RHEA:67816"/>
        <dbReference type="ChEBI" id="CHEBI:15377"/>
        <dbReference type="ChEBI" id="CHEBI:30089"/>
        <dbReference type="ChEBI" id="CHEBI:137740"/>
        <dbReference type="ChEBI" id="CHEBI:173225"/>
        <dbReference type="EC" id="3.5.1.108"/>
    </reaction>
</comment>
<dbReference type="InterPro" id="IPR004463">
    <property type="entry name" value="UDP-acyl_GlcNac_deAcase"/>
</dbReference>
<keyword evidence="5 12" id="KW-0444">Lipid biosynthesis</keyword>
<feature type="active site" description="Proton donor" evidence="12">
    <location>
        <position position="260"/>
    </location>
</feature>
<dbReference type="RefSeq" id="WP_368847204.1">
    <property type="nucleotide sequence ID" value="NZ_CP194411.1"/>
</dbReference>
<evidence type="ECO:0000256" key="5">
    <source>
        <dbReference type="ARBA" id="ARBA00022516"/>
    </source>
</evidence>
<keyword evidence="9 12" id="KW-0862">Zinc</keyword>
<evidence type="ECO:0000256" key="12">
    <source>
        <dbReference type="HAMAP-Rule" id="MF_00388"/>
    </source>
</evidence>
<dbReference type="NCBIfam" id="TIGR00325">
    <property type="entry name" value="lpxC"/>
    <property type="match status" value="1"/>
</dbReference>
<dbReference type="Gene3D" id="3.30.1700.10">
    <property type="entry name" value="lpxc deacetylase, domain 2"/>
    <property type="match status" value="1"/>
</dbReference>
<keyword evidence="14" id="KW-1185">Reference proteome</keyword>
<dbReference type="PANTHER" id="PTHR33694">
    <property type="entry name" value="UDP-3-O-ACYL-N-ACETYLGLUCOSAMINE DEACETYLASE 1, MITOCHONDRIAL-RELATED"/>
    <property type="match status" value="1"/>
</dbReference>
<sequence length="275" mass="30662">MPFQTTIAGAVHHAGIGLHSGREVHLTILPAPADTGIVFVRKDLADKPRIRAIAPHVTSTVRATTLEENGVRVFTVEHMMSALAAFGIDNCFVEMDAEEPPVADGSSLVFFRLLQQAGKRALEKERRELVIDRTYRIDDGERFLVAVPYETGFRVSFTSLNEHALVGTQYRDFLLEETAYEKEIAPARTIAYEAEVETLRKMGLGLGGTLENVIVYNDERWLNDLRYPDELVRHKVLDLIGDLRLAGFVRGHILAVKSGHELNARLAKEIYAALA</sequence>
<comment type="function">
    <text evidence="2 12">Catalyzes the hydrolysis of UDP-3-O-myristoyl-N-acetylglucosamine to form UDP-3-O-myristoylglucosamine and acetate, the committed step in lipid A biosynthesis.</text>
</comment>
<keyword evidence="6 12" id="KW-0441">Lipid A biosynthesis</keyword>
<dbReference type="Pfam" id="PF03331">
    <property type="entry name" value="LpxC"/>
    <property type="match status" value="1"/>
</dbReference>
<evidence type="ECO:0000313" key="13">
    <source>
        <dbReference type="EMBL" id="MEX5285473.1"/>
    </source>
</evidence>
<dbReference type="HAMAP" id="MF_00388">
    <property type="entry name" value="LpxC"/>
    <property type="match status" value="1"/>
</dbReference>
<keyword evidence="10 12" id="KW-0443">Lipid metabolism</keyword>
<evidence type="ECO:0000256" key="9">
    <source>
        <dbReference type="ARBA" id="ARBA00022833"/>
    </source>
</evidence>
<evidence type="ECO:0000256" key="3">
    <source>
        <dbReference type="ARBA" id="ARBA00005002"/>
    </source>
</evidence>
<dbReference type="InterPro" id="IPR011334">
    <property type="entry name" value="UDP-acyl_GlcNac_deAcase_C"/>
</dbReference>
<dbReference type="EMBL" id="JARVLH010000004">
    <property type="protein sequence ID" value="MEX5285473.1"/>
    <property type="molecule type" value="Genomic_DNA"/>
</dbReference>
<dbReference type="InterPro" id="IPR020568">
    <property type="entry name" value="Ribosomal_Su5_D2-typ_SF"/>
</dbReference>
<proteinExistence type="inferred from homology"/>
<comment type="similarity">
    <text evidence="12">Belongs to the LpxC family.</text>
</comment>
<comment type="caution">
    <text evidence="13">The sequence shown here is derived from an EMBL/GenBank/DDBJ whole genome shotgun (WGS) entry which is preliminary data.</text>
</comment>
<dbReference type="EC" id="3.5.1.108" evidence="4 12"/>
<dbReference type="SUPFAM" id="SSF54211">
    <property type="entry name" value="Ribosomal protein S5 domain 2-like"/>
    <property type="match status" value="2"/>
</dbReference>